<sequence length="586" mass="65065">MATRLKRRTVVFVGGGLTAALAARQLTARGIDALVLERGADRSQAAEAKLPTQRDELRWGVHGGLFQDWAIQTYSLRHATDETALPIRRPEAFLPGEGMGGAANHWNGQTWRWAEYDPVLRTRLEDRYGKKAIPAEMAIQDWGVTYAELEPYHDLFEKLFGISGKAGNLRGKIQDGGNPFEAPRQNEYPQRPLPITEAGLIFSEAAEKLGHRPFPMAAANSPEAYTNPDGMQLGQCQFCGHCERFICEANAKGSPEVLLYPMLLQRPNFELRLRTHVLGVDYDHQARRVTGVRYLDLVTGQEFEQPADIVVLSSFTMSNTKFLLMAGIGTPYDPKTGHGVVGRNFCHQTMFGTNVYFKNRWTNPFLASGASQTVIDEFNGDNFDHSGLGFLGGGYIYANVTNGRPIATHPVPPGTPPWGSKWKQATADWYAHSFNIYVHGSWYPHRDNYLDLDPTYVDAYGQPLLRLTFDVRDNERRMSEHLAGKVNEIARATGADIAPPSAPRQAPYDSRVYQTTHVTGGTIMGSDPRTSVVSPHLQHWDAENLFVVGASTYPFNAGYNPTGPLGAMALKLGDDLGDYIKRPRQL</sequence>
<comment type="caution">
    <text evidence="8">The sequence shown here is derived from an EMBL/GenBank/DDBJ whole genome shotgun (WGS) entry which is preliminary data.</text>
</comment>
<accession>A0A211ZUY5</accession>
<keyword evidence="4" id="KW-0274">FAD</keyword>
<dbReference type="PANTHER" id="PTHR42784">
    <property type="entry name" value="PYRANOSE 2-OXIDASE"/>
    <property type="match status" value="1"/>
</dbReference>
<keyword evidence="5" id="KW-0560">Oxidoreductase</keyword>
<evidence type="ECO:0000313" key="9">
    <source>
        <dbReference type="Proteomes" id="UP000196655"/>
    </source>
</evidence>
<comment type="cofactor">
    <cofactor evidence="1">
        <name>FAD</name>
        <dbReference type="ChEBI" id="CHEBI:57692"/>
    </cofactor>
</comment>
<dbReference type="Proteomes" id="UP000196655">
    <property type="component" value="Unassembled WGS sequence"/>
</dbReference>
<dbReference type="Pfam" id="PF00732">
    <property type="entry name" value="GMC_oxred_N"/>
    <property type="match status" value="1"/>
</dbReference>
<dbReference type="InterPro" id="IPR036188">
    <property type="entry name" value="FAD/NAD-bd_sf"/>
</dbReference>
<evidence type="ECO:0000259" key="6">
    <source>
        <dbReference type="Pfam" id="PF00732"/>
    </source>
</evidence>
<evidence type="ECO:0000259" key="7">
    <source>
        <dbReference type="Pfam" id="PF05199"/>
    </source>
</evidence>
<dbReference type="RefSeq" id="WP_088149061.1">
    <property type="nucleotide sequence ID" value="NZ_NHON01000001.1"/>
</dbReference>
<evidence type="ECO:0000256" key="5">
    <source>
        <dbReference type="ARBA" id="ARBA00023002"/>
    </source>
</evidence>
<evidence type="ECO:0000256" key="3">
    <source>
        <dbReference type="ARBA" id="ARBA00022630"/>
    </source>
</evidence>
<evidence type="ECO:0000256" key="4">
    <source>
        <dbReference type="ARBA" id="ARBA00022827"/>
    </source>
</evidence>
<keyword evidence="3" id="KW-0285">Flavoprotein</keyword>
<protein>
    <submittedName>
        <fullName evidence="8">GMC family oxidoreductase</fullName>
    </submittedName>
</protein>
<name>A0A211ZUY5_9PROT</name>
<dbReference type="InterPro" id="IPR051473">
    <property type="entry name" value="P2Ox-like"/>
</dbReference>
<dbReference type="SUPFAM" id="SSF51905">
    <property type="entry name" value="FAD/NAD(P)-binding domain"/>
    <property type="match status" value="1"/>
</dbReference>
<dbReference type="GO" id="GO:0050660">
    <property type="term" value="F:flavin adenine dinucleotide binding"/>
    <property type="evidence" value="ECO:0007669"/>
    <property type="project" value="InterPro"/>
</dbReference>
<evidence type="ECO:0000313" key="8">
    <source>
        <dbReference type="EMBL" id="OWJ69073.1"/>
    </source>
</evidence>
<dbReference type="Pfam" id="PF05199">
    <property type="entry name" value="GMC_oxred_C"/>
    <property type="match status" value="1"/>
</dbReference>
<evidence type="ECO:0000256" key="1">
    <source>
        <dbReference type="ARBA" id="ARBA00001974"/>
    </source>
</evidence>
<dbReference type="PANTHER" id="PTHR42784:SF1">
    <property type="entry name" value="PYRANOSE 2-OXIDASE"/>
    <property type="match status" value="1"/>
</dbReference>
<dbReference type="EMBL" id="NHON01000001">
    <property type="protein sequence ID" value="OWJ69073.1"/>
    <property type="molecule type" value="Genomic_DNA"/>
</dbReference>
<feature type="domain" description="Glucose-methanol-choline oxidoreductase C-terminal" evidence="7">
    <location>
        <begin position="444"/>
        <end position="569"/>
    </location>
</feature>
<gene>
    <name evidence="8" type="ORF">BWR60_00570</name>
</gene>
<dbReference type="AlphaFoldDB" id="A0A211ZUY5"/>
<feature type="domain" description="Glucose-methanol-choline oxidoreductase N-terminal" evidence="6">
    <location>
        <begin position="233"/>
        <end position="348"/>
    </location>
</feature>
<dbReference type="OrthoDB" id="9798604at2"/>
<reference evidence="9" key="1">
    <citation type="submission" date="2017-05" db="EMBL/GenBank/DDBJ databases">
        <authorList>
            <person name="Macchi M."/>
            <person name="Festa S."/>
            <person name="Coppotelli B.M."/>
            <person name="Morelli I.S."/>
        </authorList>
    </citation>
    <scope>NUCLEOTIDE SEQUENCE [LARGE SCALE GENOMIC DNA]</scope>
    <source>
        <strain evidence="9">I</strain>
    </source>
</reference>
<dbReference type="InterPro" id="IPR000172">
    <property type="entry name" value="GMC_OxRdtase_N"/>
</dbReference>
<evidence type="ECO:0000256" key="2">
    <source>
        <dbReference type="ARBA" id="ARBA00010790"/>
    </source>
</evidence>
<dbReference type="Gene3D" id="3.50.50.60">
    <property type="entry name" value="FAD/NAD(P)-binding domain"/>
    <property type="match status" value="2"/>
</dbReference>
<keyword evidence="9" id="KW-1185">Reference proteome</keyword>
<organism evidence="8 9">
    <name type="scientific">Inquilinus limosus</name>
    <dbReference type="NCBI Taxonomy" id="171674"/>
    <lineage>
        <taxon>Bacteria</taxon>
        <taxon>Pseudomonadati</taxon>
        <taxon>Pseudomonadota</taxon>
        <taxon>Alphaproteobacteria</taxon>
        <taxon>Rhodospirillales</taxon>
        <taxon>Rhodospirillaceae</taxon>
        <taxon>Inquilinus</taxon>
    </lineage>
</organism>
<dbReference type="InterPro" id="IPR007867">
    <property type="entry name" value="GMC_OxRtase_C"/>
</dbReference>
<proteinExistence type="inferred from homology"/>
<comment type="similarity">
    <text evidence="2">Belongs to the GMC oxidoreductase family.</text>
</comment>
<dbReference type="GO" id="GO:0016614">
    <property type="term" value="F:oxidoreductase activity, acting on CH-OH group of donors"/>
    <property type="evidence" value="ECO:0007669"/>
    <property type="project" value="InterPro"/>
</dbReference>
<dbReference type="SUPFAM" id="SSF54373">
    <property type="entry name" value="FAD-linked reductases, C-terminal domain"/>
    <property type="match status" value="1"/>
</dbReference>